<evidence type="ECO:0000256" key="2">
    <source>
        <dbReference type="ARBA" id="ARBA00022801"/>
    </source>
</evidence>
<dbReference type="RefSeq" id="WP_406857312.1">
    <property type="nucleotide sequence ID" value="NZ_CP157484.1"/>
</dbReference>
<feature type="active site" description="Proton donor" evidence="4">
    <location>
        <position position="108"/>
    </location>
</feature>
<keyword evidence="2 4" id="KW-0378">Hydrolase</keyword>
<dbReference type="PANTHER" id="PTHR40079">
    <property type="entry name" value="MANNAN ENDO-1,4-BETA-MANNOSIDASE E-RELATED"/>
    <property type="match status" value="1"/>
</dbReference>
<dbReference type="Pfam" id="PF19077">
    <property type="entry name" value="Big_13"/>
    <property type="match status" value="1"/>
</dbReference>
<evidence type="ECO:0000256" key="4">
    <source>
        <dbReference type="PROSITE-ProRule" id="PRU01100"/>
    </source>
</evidence>
<dbReference type="Pfam" id="PF02156">
    <property type="entry name" value="Glyco_hydro_26"/>
    <property type="match status" value="1"/>
</dbReference>
<feature type="active site" description="Nucleophile" evidence="4">
    <location>
        <position position="217"/>
    </location>
</feature>
<evidence type="ECO:0000313" key="6">
    <source>
        <dbReference type="EMBL" id="XBO40452.1"/>
    </source>
</evidence>
<protein>
    <submittedName>
        <fullName evidence="6">Ig-like domain-containing protein</fullName>
    </submittedName>
</protein>
<dbReference type="EMBL" id="CP157484">
    <property type="protein sequence ID" value="XBO40452.1"/>
    <property type="molecule type" value="Genomic_DNA"/>
</dbReference>
<dbReference type="InterPro" id="IPR044016">
    <property type="entry name" value="Big_13"/>
</dbReference>
<evidence type="ECO:0000256" key="3">
    <source>
        <dbReference type="ARBA" id="ARBA00023295"/>
    </source>
</evidence>
<comment type="similarity">
    <text evidence="1 4">Belongs to the glycosyl hydrolase 26 family.</text>
</comment>
<dbReference type="SUPFAM" id="SSF51445">
    <property type="entry name" value="(Trans)glycosidases"/>
    <property type="match status" value="1"/>
</dbReference>
<dbReference type="Gene3D" id="3.20.20.80">
    <property type="entry name" value="Glycosidases"/>
    <property type="match status" value="1"/>
</dbReference>
<proteinExistence type="inferred from homology"/>
<dbReference type="InterPro" id="IPR017853">
    <property type="entry name" value="GH"/>
</dbReference>
<dbReference type="AlphaFoldDB" id="A0AAU7JJT2"/>
<dbReference type="SUPFAM" id="SSF51120">
    <property type="entry name" value="beta-Roll"/>
    <property type="match status" value="1"/>
</dbReference>
<evidence type="ECO:0000259" key="5">
    <source>
        <dbReference type="PROSITE" id="PS51764"/>
    </source>
</evidence>
<dbReference type="InterPro" id="IPR011049">
    <property type="entry name" value="Serralysin-like_metalloprot_C"/>
</dbReference>
<dbReference type="GO" id="GO:0016985">
    <property type="term" value="F:mannan endo-1,4-beta-mannosidase activity"/>
    <property type="evidence" value="ECO:0007669"/>
    <property type="project" value="InterPro"/>
</dbReference>
<evidence type="ECO:0000256" key="1">
    <source>
        <dbReference type="ARBA" id="ARBA00007754"/>
    </source>
</evidence>
<gene>
    <name evidence="6" type="ORF">ABEG18_06710</name>
</gene>
<dbReference type="PROSITE" id="PS51764">
    <property type="entry name" value="GH26"/>
    <property type="match status" value="1"/>
</dbReference>
<name>A0AAU7JJT2_9HYPH</name>
<keyword evidence="3 4" id="KW-0326">Glycosidase</keyword>
<dbReference type="InterPro" id="IPR000805">
    <property type="entry name" value="Glyco_hydro_26"/>
</dbReference>
<feature type="domain" description="GH26" evidence="5">
    <location>
        <begin position="1"/>
        <end position="280"/>
    </location>
</feature>
<dbReference type="Gene3D" id="2.60.40.10">
    <property type="entry name" value="Immunoglobulins"/>
    <property type="match status" value="3"/>
</dbReference>
<accession>A0AAU7JJT2</accession>
<dbReference type="GO" id="GO:0006080">
    <property type="term" value="P:substituted mannan metabolic process"/>
    <property type="evidence" value="ECO:0007669"/>
    <property type="project" value="InterPro"/>
</dbReference>
<dbReference type="InterPro" id="IPR013783">
    <property type="entry name" value="Ig-like_fold"/>
</dbReference>
<dbReference type="InterPro" id="IPR022790">
    <property type="entry name" value="GH26_dom"/>
</dbReference>
<reference evidence="6" key="1">
    <citation type="submission" date="2024-05" db="EMBL/GenBank/DDBJ databases">
        <authorList>
            <person name="Kim S."/>
            <person name="Heo J."/>
            <person name="Choi H."/>
            <person name="Choi Y."/>
            <person name="Kwon S.-W."/>
            <person name="Kim Y."/>
        </authorList>
    </citation>
    <scope>NUCLEOTIDE SEQUENCE</scope>
    <source>
        <strain evidence="6">KACC 23698</strain>
    </source>
</reference>
<dbReference type="PANTHER" id="PTHR40079:SF4">
    <property type="entry name" value="GH26 DOMAIN-CONTAINING PROTEIN-RELATED"/>
    <property type="match status" value="1"/>
</dbReference>
<dbReference type="NCBIfam" id="NF033510">
    <property type="entry name" value="Ca_tandemer"/>
    <property type="match status" value="1"/>
</dbReference>
<organism evidence="6">
    <name type="scientific">Alsobacter sp. KACC 23698</name>
    <dbReference type="NCBI Taxonomy" id="3149229"/>
    <lineage>
        <taxon>Bacteria</taxon>
        <taxon>Pseudomonadati</taxon>
        <taxon>Pseudomonadota</taxon>
        <taxon>Alphaproteobacteria</taxon>
        <taxon>Hyphomicrobiales</taxon>
        <taxon>Alsobacteraceae</taxon>
        <taxon>Alsobacter</taxon>
    </lineage>
</organism>
<sequence length="766" mass="78016">MTAMGAYVGNSPEKIPGLEAFLGHSVDFVRAHTGRADWADWDGSIGWESGLWAGTGRSIAWSIPLFANQGDLASAAAGAYTSHYVQAAKTILAGQPNDSVIYIRMGEEFNGDWMPWAAQGKEQSFIAAYRNFVDAFRSVSPKFKFEWNVNLGGSMDPATAYPGDAYVDVIGMDFYYNTQWDPADPATAWANKVGQTYGLQWHQNFAAAHGKPTAYSEWGMNSDAPVFVSKAAQWFSDHNVLYQSYWDVNDNGYMSEIQQYARASAAFQRAFGASVAASQASVQEGGAAAYLIALPGPAATDQVIKYTVDGGTVQTAVVKAGQSSVRVSVQTVNDGVAGTIEGKTSDAHVVALSNGASATVTITDAQSGPAGGGLAITSAGAVTNARAQTISGTADPAKAGAVVHLLDAGPSGTIEIGTATVQANGAWSATAQLANVEGNHLVSATLGGGSSPAVAFTLDWTPAVVTGTQSVSGLSNKTVETLTIKATDSLAGVKSVEVFDNGVDIGAATLTSAGWSFTTGKLADGAHAFTAAATDKAGNVSAAVSTGAVLTVDTVAPSVALTDATRTTAGAKTATTVFGHTEAGASVTLSANGSVVASGIVADAKGDWSFTSSGIQANRLTTLTAVATDPAGNKGAVSNELVLGTASTDKITDASPGVVFVGGAGADTITGGGGSDRFVFHAGFGKDVITNFKPGASATSVHDVIVLDRVIAGLAGISTDAALASYVLGRTTDTASGALLQITATDSILLQHVTKSQLIVSDFHLI</sequence>